<proteinExistence type="predicted"/>
<dbReference type="eggNOG" id="COG5001">
    <property type="taxonomic scope" value="Bacteria"/>
</dbReference>
<evidence type="ECO:0000256" key="1">
    <source>
        <dbReference type="SAM" id="Phobius"/>
    </source>
</evidence>
<dbReference type="EMBL" id="AQFT01000141">
    <property type="protein sequence ID" value="EMZ20607.1"/>
    <property type="molecule type" value="Genomic_DNA"/>
</dbReference>
<dbReference type="PANTHER" id="PTHR45138">
    <property type="entry name" value="REGULATORY COMPONENTS OF SENSORY TRANSDUCTION SYSTEM"/>
    <property type="match status" value="1"/>
</dbReference>
<evidence type="ECO:0000259" key="2">
    <source>
        <dbReference type="PROSITE" id="PS50887"/>
    </source>
</evidence>
<dbReference type="SMART" id="SM00267">
    <property type="entry name" value="GGDEF"/>
    <property type="match status" value="1"/>
</dbReference>
<feature type="transmembrane region" description="Helical" evidence="1">
    <location>
        <begin position="6"/>
        <end position="30"/>
    </location>
</feature>
<name>N1ZU98_9FIRM</name>
<dbReference type="CDD" id="cd01949">
    <property type="entry name" value="GGDEF"/>
    <property type="match status" value="1"/>
</dbReference>
<comment type="caution">
    <text evidence="3">The sequence shown here is derived from an EMBL/GenBank/DDBJ whole genome shotgun (WGS) entry which is preliminary data.</text>
</comment>
<dbReference type="NCBIfam" id="TIGR00254">
    <property type="entry name" value="GGDEF"/>
    <property type="match status" value="1"/>
</dbReference>
<protein>
    <submittedName>
        <fullName evidence="3">Diguanylate cyclase (GGDEF) domain-containing protein</fullName>
    </submittedName>
</protein>
<dbReference type="Proteomes" id="UP000012589">
    <property type="component" value="Unassembled WGS sequence"/>
</dbReference>
<feature type="domain" description="GGDEF" evidence="2">
    <location>
        <begin position="71"/>
        <end position="199"/>
    </location>
</feature>
<evidence type="ECO:0000313" key="4">
    <source>
        <dbReference type="Proteomes" id="UP000012589"/>
    </source>
</evidence>
<dbReference type="OrthoDB" id="1771403at2"/>
<dbReference type="InterPro" id="IPR050469">
    <property type="entry name" value="Diguanylate_Cyclase"/>
</dbReference>
<organism evidence="3 4">
    <name type="scientific">Eubacterium plexicaudatum ASF492</name>
    <dbReference type="NCBI Taxonomy" id="1235802"/>
    <lineage>
        <taxon>Bacteria</taxon>
        <taxon>Bacillati</taxon>
        <taxon>Bacillota</taxon>
        <taxon>Clostridia</taxon>
        <taxon>Eubacteriales</taxon>
        <taxon>Eubacteriaceae</taxon>
        <taxon>Eubacterium</taxon>
    </lineage>
</organism>
<dbReference type="AlphaFoldDB" id="N1ZU98"/>
<dbReference type="InterPro" id="IPR043128">
    <property type="entry name" value="Rev_trsase/Diguanyl_cyclase"/>
</dbReference>
<dbReference type="InterPro" id="IPR029787">
    <property type="entry name" value="Nucleotide_cyclase"/>
</dbReference>
<dbReference type="InterPro" id="IPR000160">
    <property type="entry name" value="GGDEF_dom"/>
</dbReference>
<dbReference type="PROSITE" id="PS50887">
    <property type="entry name" value="GGDEF"/>
    <property type="match status" value="1"/>
</dbReference>
<keyword evidence="1" id="KW-0812">Transmembrane</keyword>
<dbReference type="GO" id="GO:0052621">
    <property type="term" value="F:diguanylate cyclase activity"/>
    <property type="evidence" value="ECO:0007669"/>
    <property type="project" value="TreeGrafter"/>
</dbReference>
<reference evidence="3 4" key="1">
    <citation type="journal article" date="2014" name="Genome Announc.">
        <title>Draft genome sequences of the altered schaedler flora, a defined bacterial community from gnotobiotic mice.</title>
        <authorList>
            <person name="Wannemuehler M.J."/>
            <person name="Overstreet A.M."/>
            <person name="Ward D.V."/>
            <person name="Phillips G.J."/>
        </authorList>
    </citation>
    <scope>NUCLEOTIDE SEQUENCE [LARGE SCALE GENOMIC DNA]</scope>
    <source>
        <strain evidence="3 4">ASF492</strain>
    </source>
</reference>
<keyword evidence="1" id="KW-0472">Membrane</keyword>
<keyword evidence="1" id="KW-1133">Transmembrane helix</keyword>
<sequence>MYDLLLLQIQFLIAMLALDVLTVILLFCLYKYMSYKEYKGEIDDLTGVMRRRMFLYHCDKAQKENGSGLDRTGWFLFVDADYFKEINDTFGHSVGDTVLKEIAQKLQCVFGEHGKVGRIGGDEFAVLIDAPMPKQELGQRLERFLKDVSEAIPDQKISCSIGACEFTFPQNVKYLLKETDRMLYKAKERGRACFVIKTKQE</sequence>
<keyword evidence="4" id="KW-1185">Reference proteome</keyword>
<dbReference type="HOGENOM" id="CLU_1358725_0_0_9"/>
<accession>N1ZU98</accession>
<dbReference type="PANTHER" id="PTHR45138:SF9">
    <property type="entry name" value="DIGUANYLATE CYCLASE DGCM-RELATED"/>
    <property type="match status" value="1"/>
</dbReference>
<evidence type="ECO:0000313" key="3">
    <source>
        <dbReference type="EMBL" id="EMZ20607.1"/>
    </source>
</evidence>
<dbReference type="SUPFAM" id="SSF55073">
    <property type="entry name" value="Nucleotide cyclase"/>
    <property type="match status" value="1"/>
</dbReference>
<gene>
    <name evidence="3" type="ORF">C823_04905</name>
</gene>
<dbReference type="PATRIC" id="fig|1235802.3.peg.5166"/>
<dbReference type="STRING" id="1235802.C823_04905"/>
<dbReference type="Pfam" id="PF00990">
    <property type="entry name" value="GGDEF"/>
    <property type="match status" value="1"/>
</dbReference>
<dbReference type="Gene3D" id="3.30.70.270">
    <property type="match status" value="1"/>
</dbReference>